<organism evidence="1 2">
    <name type="scientific">Anoxybacillus flavithermus</name>
    <dbReference type="NCBI Taxonomy" id="33934"/>
    <lineage>
        <taxon>Bacteria</taxon>
        <taxon>Bacillati</taxon>
        <taxon>Bacillota</taxon>
        <taxon>Bacilli</taxon>
        <taxon>Bacillales</taxon>
        <taxon>Anoxybacillaceae</taxon>
        <taxon>Anoxybacillus</taxon>
    </lineage>
</organism>
<reference evidence="1 2" key="1">
    <citation type="submission" date="2016-03" db="EMBL/GenBank/DDBJ databases">
        <title>Spore heat resistance.</title>
        <authorList>
            <person name="Boekhorst J."/>
            <person name="Berendsen E.M."/>
            <person name="Wells-Bennik M.H."/>
            <person name="Kuipers O.P."/>
        </authorList>
    </citation>
    <scope>NUCLEOTIDE SEQUENCE [LARGE SCALE GENOMIC DNA]</scope>
    <source>
        <strain evidence="1 2">AF16</strain>
    </source>
</reference>
<dbReference type="RefSeq" id="WP_064213856.1">
    <property type="nucleotide sequence ID" value="NZ_LUCQ01000001.1"/>
</dbReference>
<dbReference type="Proteomes" id="UP000078336">
    <property type="component" value="Unassembled WGS sequence"/>
</dbReference>
<dbReference type="PATRIC" id="fig|33934.7.peg.1509"/>
<dbReference type="SUPFAM" id="SSF69279">
    <property type="entry name" value="Phage tail proteins"/>
    <property type="match status" value="1"/>
</dbReference>
<dbReference type="OrthoDB" id="2540929at2"/>
<evidence type="ECO:0000313" key="1">
    <source>
        <dbReference type="EMBL" id="OAO83366.1"/>
    </source>
</evidence>
<dbReference type="EMBL" id="LUCQ01000001">
    <property type="protein sequence ID" value="OAO83366.1"/>
    <property type="molecule type" value="Genomic_DNA"/>
</dbReference>
<proteinExistence type="predicted"/>
<accession>A0A178TP93</accession>
<name>A0A178TP93_9BACL</name>
<dbReference type="AlphaFoldDB" id="A0A178TP93"/>
<keyword evidence="2" id="KW-1185">Reference proteome</keyword>
<evidence type="ECO:0000313" key="2">
    <source>
        <dbReference type="Proteomes" id="UP000078336"/>
    </source>
</evidence>
<sequence>MLNASPNFIKAMLSKQYKVYIKIELYDSQMRYIKEITQRVNKDIGTLRIDGNSPIRRAFTLHLDNKTGEFIFGENNLIWIDKRLKLYLGLQLWKGNIEYIPLGVFVLTEPEDNHTLDGKSVTINAVDKAFFMTDKRGKFVNEQIIQTGTKITDAIKIIASHVGETMFNFDDVQDTVPYELTYSGEDNRWDAIQELATLAKCTVFYDVYGYLRLKKIDLNYFETEPITWEYKYGDPNERLYAGNVRKFDDSNLYNDIVVLGGSGSTATSRYRLTVDETNPIWTNNPYSVQKIGYHTFFWNNGNPDPLLGGSDEECKWRAKFELMRRLGFAENVELTISPNYLHDVDDVIWIEDKENGIEGNKYLIRSITLPLAPALMTIECTKYRRVISDWNFI</sequence>
<comment type="caution">
    <text evidence="1">The sequence shown here is derived from an EMBL/GenBank/DDBJ whole genome shotgun (WGS) entry which is preliminary data.</text>
</comment>
<gene>
    <name evidence="1" type="ORF">TAF16_0020</name>
</gene>
<protein>
    <submittedName>
        <fullName evidence="1">Uncharacterized protein</fullName>
    </submittedName>
</protein>